<evidence type="ECO:0000313" key="2">
    <source>
        <dbReference type="EMBL" id="RUO25697.1"/>
    </source>
</evidence>
<protein>
    <submittedName>
        <fullName evidence="2">Acyl dehydratase</fullName>
    </submittedName>
</protein>
<dbReference type="Pfam" id="PF01575">
    <property type="entry name" value="MaoC_dehydratas"/>
    <property type="match status" value="1"/>
</dbReference>
<dbReference type="GO" id="GO:0005835">
    <property type="term" value="C:fatty acid synthase complex"/>
    <property type="evidence" value="ECO:0007669"/>
    <property type="project" value="InterPro"/>
</dbReference>
<dbReference type="GO" id="GO:0006633">
    <property type="term" value="P:fatty acid biosynthetic process"/>
    <property type="evidence" value="ECO:0007669"/>
    <property type="project" value="InterPro"/>
</dbReference>
<keyword evidence="3" id="KW-1185">Reference proteome</keyword>
<dbReference type="Proteomes" id="UP000288293">
    <property type="component" value="Unassembled WGS sequence"/>
</dbReference>
<accession>A0A432W6K5</accession>
<dbReference type="AlphaFoldDB" id="A0A432W6K5"/>
<name>A0A432W6K5_9GAMM</name>
<dbReference type="InterPro" id="IPR002539">
    <property type="entry name" value="MaoC-like_dom"/>
</dbReference>
<dbReference type="SUPFAM" id="SSF54637">
    <property type="entry name" value="Thioesterase/thiol ester dehydrase-isomerase"/>
    <property type="match status" value="1"/>
</dbReference>
<reference evidence="2 3" key="1">
    <citation type="journal article" date="2011" name="Front. Microbiol.">
        <title>Genomic signatures of strain selection and enhancement in Bacillus atrophaeus var. globigii, a historical biowarfare simulant.</title>
        <authorList>
            <person name="Gibbons H.S."/>
            <person name="Broomall S.M."/>
            <person name="McNew L.A."/>
            <person name="Daligault H."/>
            <person name="Chapman C."/>
            <person name="Bruce D."/>
            <person name="Karavis M."/>
            <person name="Krepps M."/>
            <person name="McGregor P.A."/>
            <person name="Hong C."/>
            <person name="Park K.H."/>
            <person name="Akmal A."/>
            <person name="Feldman A."/>
            <person name="Lin J.S."/>
            <person name="Chang W.E."/>
            <person name="Higgs B.W."/>
            <person name="Demirev P."/>
            <person name="Lindquist J."/>
            <person name="Liem A."/>
            <person name="Fochler E."/>
            <person name="Read T.D."/>
            <person name="Tapia R."/>
            <person name="Johnson S."/>
            <person name="Bishop-Lilly K.A."/>
            <person name="Detter C."/>
            <person name="Han C."/>
            <person name="Sozhamannan S."/>
            <person name="Rosenzweig C.N."/>
            <person name="Skowronski E.W."/>
        </authorList>
    </citation>
    <scope>NUCLEOTIDE SEQUENCE [LARGE SCALE GENOMIC DNA]</scope>
    <source>
        <strain evidence="2 3">MLST1</strain>
    </source>
</reference>
<proteinExistence type="predicted"/>
<evidence type="ECO:0000259" key="1">
    <source>
        <dbReference type="Pfam" id="PF01575"/>
    </source>
</evidence>
<dbReference type="PANTHER" id="PTHR43841:SF3">
    <property type="entry name" value="(3R)-HYDROXYACYL-ACP DEHYDRATASE SUBUNIT HADB"/>
    <property type="match status" value="1"/>
</dbReference>
<dbReference type="InterPro" id="IPR029069">
    <property type="entry name" value="HotDog_dom_sf"/>
</dbReference>
<dbReference type="EMBL" id="PIPL01000001">
    <property type="protein sequence ID" value="RUO25697.1"/>
    <property type="molecule type" value="Genomic_DNA"/>
</dbReference>
<comment type="caution">
    <text evidence="2">The sequence shown here is derived from an EMBL/GenBank/DDBJ whole genome shotgun (WGS) entry which is preliminary data.</text>
</comment>
<sequence length="296" mass="33503">MQQPEDSMSNNPALLPQLPGMLVRAIPTVVRSGKAGGDLSEIRALYYIPALSKTELKAYHTQFPGLVSELPLTYFYLIAQRAHLAVMLSKEFPWPILGMVHVANKMEQLAPISISSPFTLEVRIEFPPRAATRKRVRPVYTVDFVQDNICVVRCESTYQAGTSGKVKETRKRSNEGLDLKNWQQLNIWDLDSGLGRSYARLSGDYNPIHLHPWLSRWFGFNQPIIHGMYSVAQAQADLEKYHVKPVRMMNIAFKRPLSLPNQVVSHIDVEQSKLMVTNADGSKAFLDGSYRIQHIV</sequence>
<dbReference type="RefSeq" id="WP_126802499.1">
    <property type="nucleotide sequence ID" value="NZ_PIPL01000001.1"/>
</dbReference>
<dbReference type="GO" id="GO:0004312">
    <property type="term" value="F:fatty acid synthase activity"/>
    <property type="evidence" value="ECO:0007669"/>
    <property type="project" value="InterPro"/>
</dbReference>
<dbReference type="OrthoDB" id="9774179at2"/>
<dbReference type="PANTHER" id="PTHR43841">
    <property type="entry name" value="3-HYDROXYACYL-THIOESTER DEHYDRATASE HTDX-RELATED"/>
    <property type="match status" value="1"/>
</dbReference>
<dbReference type="InterPro" id="IPR003965">
    <property type="entry name" value="Fatty_acid_synthase"/>
</dbReference>
<evidence type="ECO:0000313" key="3">
    <source>
        <dbReference type="Proteomes" id="UP000288293"/>
    </source>
</evidence>
<gene>
    <name evidence="2" type="ORF">CWE09_02915</name>
</gene>
<feature type="domain" description="MaoC-like" evidence="1">
    <location>
        <begin position="196"/>
        <end position="271"/>
    </location>
</feature>
<dbReference type="Gene3D" id="3.10.129.10">
    <property type="entry name" value="Hotdog Thioesterase"/>
    <property type="match status" value="1"/>
</dbReference>
<organism evidence="2 3">
    <name type="scientific">Aliidiomarina minuta</name>
    <dbReference type="NCBI Taxonomy" id="880057"/>
    <lineage>
        <taxon>Bacteria</taxon>
        <taxon>Pseudomonadati</taxon>
        <taxon>Pseudomonadota</taxon>
        <taxon>Gammaproteobacteria</taxon>
        <taxon>Alteromonadales</taxon>
        <taxon>Idiomarinaceae</taxon>
        <taxon>Aliidiomarina</taxon>
    </lineage>
</organism>
<dbReference type="PRINTS" id="PR01483">
    <property type="entry name" value="FASYNTHASE"/>
</dbReference>